<gene>
    <name evidence="15" type="ORF">pdam_00012629</name>
</gene>
<dbReference type="OMA" id="LYDDRPV"/>
<evidence type="ECO:0000256" key="10">
    <source>
        <dbReference type="ARBA" id="ARBA00060814"/>
    </source>
</evidence>
<dbReference type="GO" id="GO:0102524">
    <property type="term" value="F:tRNA(Phe) (7-(3-amino-3-carboxypropyl)wyosine37-C2)-hydroxylase activity"/>
    <property type="evidence" value="ECO:0007669"/>
    <property type="project" value="UniProtKB-EC"/>
</dbReference>
<evidence type="ECO:0000256" key="6">
    <source>
        <dbReference type="ARBA" id="ARBA00023002"/>
    </source>
</evidence>
<comment type="caution">
    <text evidence="15">The sequence shown here is derived from an EMBL/GenBank/DDBJ whole genome shotgun (WGS) entry which is preliminary data.</text>
</comment>
<evidence type="ECO:0000256" key="13">
    <source>
        <dbReference type="ARBA" id="ARBA00082992"/>
    </source>
</evidence>
<comment type="cofactor">
    <cofactor evidence="1">
        <name>Fe(2+)</name>
        <dbReference type="ChEBI" id="CHEBI:29033"/>
    </cofactor>
</comment>
<evidence type="ECO:0000256" key="7">
    <source>
        <dbReference type="ARBA" id="ARBA00023004"/>
    </source>
</evidence>
<comment type="catalytic activity">
    <reaction evidence="8">
        <text>7-[(3S)-3-amino-3-carboxypropyl]wyosine(37) in tRNA(Phe) + 2-oxoglutarate + O2 = 7-(2-hydroxy-3-amino-3-carboxypropyl)wyosine(37) in tRNA(Phe) + succinate + CO2</text>
        <dbReference type="Rhea" id="RHEA:37899"/>
        <dbReference type="Rhea" id="RHEA-COMP:10379"/>
        <dbReference type="Rhea" id="RHEA-COMP:11848"/>
        <dbReference type="ChEBI" id="CHEBI:15379"/>
        <dbReference type="ChEBI" id="CHEBI:16526"/>
        <dbReference type="ChEBI" id="CHEBI:16810"/>
        <dbReference type="ChEBI" id="CHEBI:30031"/>
        <dbReference type="ChEBI" id="CHEBI:73543"/>
        <dbReference type="ChEBI" id="CHEBI:73603"/>
        <dbReference type="EC" id="1.14.11.42"/>
    </reaction>
    <physiologicalReaction direction="left-to-right" evidence="8">
        <dbReference type="Rhea" id="RHEA:37900"/>
    </physiologicalReaction>
</comment>
<dbReference type="PANTHER" id="PTHR12461">
    <property type="entry name" value="HYPOXIA-INDUCIBLE FACTOR 1 ALPHA INHIBITOR-RELATED"/>
    <property type="match status" value="1"/>
</dbReference>
<proteinExistence type="inferred from homology"/>
<name>A0A3M6UCK9_POCDA</name>
<evidence type="ECO:0000256" key="11">
    <source>
        <dbReference type="ARBA" id="ARBA00066716"/>
    </source>
</evidence>
<dbReference type="Proteomes" id="UP000275408">
    <property type="component" value="Unassembled WGS sequence"/>
</dbReference>
<evidence type="ECO:0000259" key="14">
    <source>
        <dbReference type="PROSITE" id="PS51184"/>
    </source>
</evidence>
<dbReference type="FunFam" id="2.60.120.650:FF:000022">
    <property type="entry name" value="tRNA wybutosine-synthesizing protein 5"/>
    <property type="match status" value="1"/>
</dbReference>
<dbReference type="Gene3D" id="6.10.140.1470">
    <property type="match status" value="1"/>
</dbReference>
<evidence type="ECO:0000256" key="1">
    <source>
        <dbReference type="ARBA" id="ARBA00001954"/>
    </source>
</evidence>
<dbReference type="GO" id="GO:0031591">
    <property type="term" value="P:wybutosine biosynthetic process"/>
    <property type="evidence" value="ECO:0007669"/>
    <property type="project" value="TreeGrafter"/>
</dbReference>
<dbReference type="STRING" id="46731.A0A3M6UCK9"/>
<dbReference type="EC" id="1.14.11.42" evidence="11"/>
<evidence type="ECO:0000256" key="2">
    <source>
        <dbReference type="ARBA" id="ARBA00011738"/>
    </source>
</evidence>
<dbReference type="PROSITE" id="PS51184">
    <property type="entry name" value="JMJC"/>
    <property type="match status" value="1"/>
</dbReference>
<protein>
    <recommendedName>
        <fullName evidence="12">tRNA wybutosine-synthesizing protein 5</fullName>
        <ecNumber evidence="11">1.14.11.42</ecNumber>
    </recommendedName>
    <alternativeName>
        <fullName evidence="13">tRNA(Phe) (7-(3-amino-3-carboxypropyl)wyosine(37)-C(2))-hydroxylase</fullName>
    </alternativeName>
</protein>
<dbReference type="InterPro" id="IPR041667">
    <property type="entry name" value="Cupin_8"/>
</dbReference>
<dbReference type="AlphaFoldDB" id="A0A3M6UCK9"/>
<evidence type="ECO:0000313" key="16">
    <source>
        <dbReference type="Proteomes" id="UP000275408"/>
    </source>
</evidence>
<dbReference type="PANTHER" id="PTHR12461:SF104">
    <property type="entry name" value="TRNA WYBUTOSINE-SYNTHESIZING PROTEIN 5"/>
    <property type="match status" value="1"/>
</dbReference>
<dbReference type="SUPFAM" id="SSF51197">
    <property type="entry name" value="Clavaminate synthase-like"/>
    <property type="match status" value="1"/>
</dbReference>
<comment type="function">
    <text evidence="9">tRNA hydroxylase that acts as a component of the wybutosine biosynthesis pathway. Wybutosine is a hyper modified guanosine with a tricyclic base found at the 3'-position adjacent to the anticodon of eukaryotic phenylalanine tRNA. Catalyzes the hydroxylation of 7-(a-amino-a-carboxypropyl)wyosine (yW-72) into undermodified hydroxywybutosine (OHyW*). OHyW* being further transformed into hydroxywybutosine (OHyW) by LCMT2/TYW4. OHyW is a derivative of wybutosine found in higher eukaryotes.</text>
</comment>
<keyword evidence="5" id="KW-0223">Dioxygenase</keyword>
<accession>A0A3M6UCK9</accession>
<reference evidence="15 16" key="1">
    <citation type="journal article" date="2018" name="Sci. Rep.">
        <title>Comparative analysis of the Pocillopora damicornis genome highlights role of immune system in coral evolution.</title>
        <authorList>
            <person name="Cunning R."/>
            <person name="Bay R.A."/>
            <person name="Gillette P."/>
            <person name="Baker A.C."/>
            <person name="Traylor-Knowles N."/>
        </authorList>
    </citation>
    <scope>NUCLEOTIDE SEQUENCE [LARGE SCALE GENOMIC DNA]</scope>
    <source>
        <strain evidence="15">RSMAS</strain>
        <tissue evidence="15">Whole animal</tissue>
    </source>
</reference>
<feature type="domain" description="JmjC" evidence="14">
    <location>
        <begin position="124"/>
        <end position="268"/>
    </location>
</feature>
<keyword evidence="4" id="KW-0479">Metal-binding</keyword>
<keyword evidence="6" id="KW-0560">Oxidoreductase</keyword>
<organism evidence="15 16">
    <name type="scientific">Pocillopora damicornis</name>
    <name type="common">Cauliflower coral</name>
    <name type="synonym">Millepora damicornis</name>
    <dbReference type="NCBI Taxonomy" id="46731"/>
    <lineage>
        <taxon>Eukaryota</taxon>
        <taxon>Metazoa</taxon>
        <taxon>Cnidaria</taxon>
        <taxon>Anthozoa</taxon>
        <taxon>Hexacorallia</taxon>
        <taxon>Scleractinia</taxon>
        <taxon>Astrocoeniina</taxon>
        <taxon>Pocilloporidae</taxon>
        <taxon>Pocillopora</taxon>
    </lineage>
</organism>
<comment type="similarity">
    <text evidence="10">Belongs to the TYW5 family.</text>
</comment>
<dbReference type="GO" id="GO:0046872">
    <property type="term" value="F:metal ion binding"/>
    <property type="evidence" value="ECO:0007669"/>
    <property type="project" value="UniProtKB-KW"/>
</dbReference>
<dbReference type="Pfam" id="PF13621">
    <property type="entry name" value="Cupin_8"/>
    <property type="match status" value="1"/>
</dbReference>
<evidence type="ECO:0000256" key="12">
    <source>
        <dbReference type="ARBA" id="ARBA00069230"/>
    </source>
</evidence>
<keyword evidence="3" id="KW-0819">tRNA processing</keyword>
<dbReference type="GO" id="GO:0000049">
    <property type="term" value="F:tRNA binding"/>
    <property type="evidence" value="ECO:0007669"/>
    <property type="project" value="TreeGrafter"/>
</dbReference>
<evidence type="ECO:0000256" key="9">
    <source>
        <dbReference type="ARBA" id="ARBA00054171"/>
    </source>
</evidence>
<keyword evidence="16" id="KW-1185">Reference proteome</keyword>
<keyword evidence="7" id="KW-0408">Iron</keyword>
<evidence type="ECO:0000313" key="15">
    <source>
        <dbReference type="EMBL" id="RMX51427.1"/>
    </source>
</evidence>
<dbReference type="InterPro" id="IPR003347">
    <property type="entry name" value="JmjC_dom"/>
</dbReference>
<evidence type="ECO:0000256" key="4">
    <source>
        <dbReference type="ARBA" id="ARBA00022723"/>
    </source>
</evidence>
<dbReference type="EMBL" id="RCHS01001791">
    <property type="protein sequence ID" value="RMX51427.1"/>
    <property type="molecule type" value="Genomic_DNA"/>
</dbReference>
<sequence length="330" mass="38188">MTQREKKRVRVYTGVTKEIFESDIASKRKPALLRGLDIGSACGKWSPEYLAQHGGEKTVKVHVCPTGKMDFIHKNFAYKTLPFNKFVMRTCETVHKEYFICPEEKYYLRSLGDDPRKDISDITIQFPSLAQDIKIPKLYPEDRFFSSVFRISSAQGQLWTHYDIMDNLLIQVTGRKRVVLYSPKDATNLYLNGDKSEVLDIDRPDLTKYPKFAEATPFECFLEPGDVLFIPAMWFHNVISLQFGVAVNVFWRHLDMGFYDSKDTYGNKDLVPAARAMQIMDRAIKALEELPEEYKDFYARRIVCKIKDRCFSREDRNSSSGVNGDSTEDE</sequence>
<evidence type="ECO:0000256" key="5">
    <source>
        <dbReference type="ARBA" id="ARBA00022964"/>
    </source>
</evidence>
<dbReference type="SMART" id="SM00558">
    <property type="entry name" value="JmjC"/>
    <property type="match status" value="1"/>
</dbReference>
<dbReference type="Gene3D" id="2.60.120.650">
    <property type="entry name" value="Cupin"/>
    <property type="match status" value="1"/>
</dbReference>
<dbReference type="OrthoDB" id="263283at2759"/>
<comment type="subunit">
    <text evidence="2">Homodimer.</text>
</comment>
<evidence type="ECO:0000256" key="3">
    <source>
        <dbReference type="ARBA" id="ARBA00022694"/>
    </source>
</evidence>
<evidence type="ECO:0000256" key="8">
    <source>
        <dbReference type="ARBA" id="ARBA00052052"/>
    </source>
</evidence>